<accession>A0A6B3SP38</accession>
<reference evidence="1 2" key="1">
    <citation type="submission" date="2020-02" db="EMBL/GenBank/DDBJ databases">
        <authorList>
            <person name="Kim M.K."/>
        </authorList>
    </citation>
    <scope>NUCLEOTIDE SEQUENCE [LARGE SCALE GENOMIC DNA]</scope>
    <source>
        <strain evidence="1 2">17J57-3</strain>
    </source>
</reference>
<dbReference type="AlphaFoldDB" id="A0A6B3SP38"/>
<organism evidence="1 2">
    <name type="scientific">Noviherbaspirillum galbum</name>
    <dbReference type="NCBI Taxonomy" id="2709383"/>
    <lineage>
        <taxon>Bacteria</taxon>
        <taxon>Pseudomonadati</taxon>
        <taxon>Pseudomonadota</taxon>
        <taxon>Betaproteobacteria</taxon>
        <taxon>Burkholderiales</taxon>
        <taxon>Oxalobacteraceae</taxon>
        <taxon>Noviherbaspirillum</taxon>
    </lineage>
</organism>
<name>A0A6B3SP38_9BURK</name>
<gene>
    <name evidence="1" type="ORF">G3574_15555</name>
</gene>
<keyword evidence="2" id="KW-1185">Reference proteome</keyword>
<sequence>MTTAESITGSGRYIIRSDDVQRLNQVAQAAAIDPSMSLVDAIGPAGQPHTLVIDMPHETAASLVRQFRDAQPRVIIEPDRPLSLFDGMQGETG</sequence>
<protein>
    <submittedName>
        <fullName evidence="1">Uncharacterized protein</fullName>
    </submittedName>
</protein>
<dbReference type="RefSeq" id="WP_163964874.1">
    <property type="nucleotide sequence ID" value="NZ_JAAIVB010000051.1"/>
</dbReference>
<comment type="caution">
    <text evidence="1">The sequence shown here is derived from an EMBL/GenBank/DDBJ whole genome shotgun (WGS) entry which is preliminary data.</text>
</comment>
<evidence type="ECO:0000313" key="2">
    <source>
        <dbReference type="Proteomes" id="UP000482155"/>
    </source>
</evidence>
<proteinExistence type="predicted"/>
<dbReference type="Proteomes" id="UP000482155">
    <property type="component" value="Unassembled WGS sequence"/>
</dbReference>
<evidence type="ECO:0000313" key="1">
    <source>
        <dbReference type="EMBL" id="NEX62503.1"/>
    </source>
</evidence>
<dbReference type="EMBL" id="JAAIVB010000051">
    <property type="protein sequence ID" value="NEX62503.1"/>
    <property type="molecule type" value="Genomic_DNA"/>
</dbReference>